<dbReference type="EMBL" id="PTJA01000004">
    <property type="protein sequence ID" value="PPK81273.1"/>
    <property type="molecule type" value="Genomic_DNA"/>
</dbReference>
<proteinExistence type="predicted"/>
<comment type="caution">
    <text evidence="1">The sequence shown here is derived from an EMBL/GenBank/DDBJ whole genome shotgun (WGS) entry which is preliminary data.</text>
</comment>
<dbReference type="InterPro" id="IPR009229">
    <property type="entry name" value="AgrD"/>
</dbReference>
<accession>A0A2S6HTV2</accession>
<sequence>MKSELKKVTLKIASKAILNSAKTEVNSSCFFIGYQPKLPDNAKKLRKF</sequence>
<dbReference type="AlphaFoldDB" id="A0A2S6HTV2"/>
<dbReference type="RefSeq" id="WP_104436374.1">
    <property type="nucleotide sequence ID" value="NZ_PTJA01000004.1"/>
</dbReference>
<protein>
    <submittedName>
        <fullName evidence="1">Cyclic lactone autoinducer peptide</fullName>
    </submittedName>
</protein>
<dbReference type="Proteomes" id="UP000237749">
    <property type="component" value="Unassembled WGS sequence"/>
</dbReference>
<reference evidence="1 2" key="1">
    <citation type="submission" date="2018-02" db="EMBL/GenBank/DDBJ databases">
        <title>Genomic Encyclopedia of Archaeal and Bacterial Type Strains, Phase II (KMG-II): from individual species to whole genera.</title>
        <authorList>
            <person name="Goeker M."/>
        </authorList>
    </citation>
    <scope>NUCLEOTIDE SEQUENCE [LARGE SCALE GENOMIC DNA]</scope>
    <source>
        <strain evidence="1 2">DSM 3808</strain>
    </source>
</reference>
<name>A0A2S6HTV2_9FIRM</name>
<organism evidence="1 2">
    <name type="scientific">Lacrimispora xylanisolvens</name>
    <dbReference type="NCBI Taxonomy" id="384636"/>
    <lineage>
        <taxon>Bacteria</taxon>
        <taxon>Bacillati</taxon>
        <taxon>Bacillota</taxon>
        <taxon>Clostridia</taxon>
        <taxon>Lachnospirales</taxon>
        <taxon>Lachnospiraceae</taxon>
        <taxon>Lacrimispora</taxon>
    </lineage>
</organism>
<evidence type="ECO:0000313" key="2">
    <source>
        <dbReference type="Proteomes" id="UP000237749"/>
    </source>
</evidence>
<keyword evidence="2" id="KW-1185">Reference proteome</keyword>
<evidence type="ECO:0000313" key="1">
    <source>
        <dbReference type="EMBL" id="PPK81273.1"/>
    </source>
</evidence>
<dbReference type="NCBIfam" id="TIGR04223">
    <property type="entry name" value="quorum_AgrD"/>
    <property type="match status" value="1"/>
</dbReference>
<gene>
    <name evidence="1" type="ORF">BXY41_10473</name>
</gene>